<evidence type="ECO:0000313" key="12">
    <source>
        <dbReference type="Proteomes" id="UP000247696"/>
    </source>
</evidence>
<keyword evidence="4 10" id="KW-0808">Transferase</keyword>
<dbReference type="InterPro" id="IPR027417">
    <property type="entry name" value="P-loop_NTPase"/>
</dbReference>
<evidence type="ECO:0000256" key="1">
    <source>
        <dbReference type="ARBA" id="ARBA00004761"/>
    </source>
</evidence>
<dbReference type="GO" id="GO:0046316">
    <property type="term" value="F:gluconokinase activity"/>
    <property type="evidence" value="ECO:0007669"/>
    <property type="project" value="UniProtKB-EC"/>
</dbReference>
<comment type="catalytic activity">
    <reaction evidence="9 10">
        <text>D-gluconate + ATP = 6-phospho-D-gluconate + ADP + H(+)</text>
        <dbReference type="Rhea" id="RHEA:19433"/>
        <dbReference type="ChEBI" id="CHEBI:15378"/>
        <dbReference type="ChEBI" id="CHEBI:18391"/>
        <dbReference type="ChEBI" id="CHEBI:30616"/>
        <dbReference type="ChEBI" id="CHEBI:58759"/>
        <dbReference type="ChEBI" id="CHEBI:456216"/>
        <dbReference type="EC" id="2.7.1.12"/>
    </reaction>
</comment>
<evidence type="ECO:0000256" key="10">
    <source>
        <dbReference type="RuleBase" id="RU363066"/>
    </source>
</evidence>
<keyword evidence="7 10" id="KW-0067">ATP-binding</keyword>
<dbReference type="CDD" id="cd02021">
    <property type="entry name" value="GntK"/>
    <property type="match status" value="1"/>
</dbReference>
<keyword evidence="5 10" id="KW-0547">Nucleotide-binding</keyword>
<evidence type="ECO:0000256" key="3">
    <source>
        <dbReference type="ARBA" id="ARBA00012054"/>
    </source>
</evidence>
<dbReference type="PANTHER" id="PTHR43442:SF3">
    <property type="entry name" value="GLUCONOKINASE-RELATED"/>
    <property type="match status" value="1"/>
</dbReference>
<dbReference type="AlphaFoldDB" id="A0A2Z3YQW8"/>
<dbReference type="EC" id="2.7.1.12" evidence="3 10"/>
<dbReference type="Pfam" id="PF13671">
    <property type="entry name" value="AAA_33"/>
    <property type="match status" value="1"/>
</dbReference>
<dbReference type="KEGG" id="cpre:Csp1_26190"/>
<keyword evidence="6 10" id="KW-0418">Kinase</keyword>
<comment type="pathway">
    <text evidence="1">Carbohydrate acid metabolism.</text>
</comment>
<dbReference type="PANTHER" id="PTHR43442">
    <property type="entry name" value="GLUCONOKINASE-RELATED"/>
    <property type="match status" value="1"/>
</dbReference>
<proteinExistence type="inferred from homology"/>
<dbReference type="GO" id="GO:0019521">
    <property type="term" value="P:D-gluconate metabolic process"/>
    <property type="evidence" value="ECO:0007669"/>
    <property type="project" value="UniProtKB-KW"/>
</dbReference>
<dbReference type="Proteomes" id="UP000247696">
    <property type="component" value="Chromosome"/>
</dbReference>
<evidence type="ECO:0000256" key="5">
    <source>
        <dbReference type="ARBA" id="ARBA00022741"/>
    </source>
</evidence>
<sequence>MVCLMPSKPTDSSQPVHLVIMGVSASGKTTLAERLAEVTGFPYAEADDFHPESNKQKMASGHPLTDEDRWPWLHSLADWMVAHAESGESSVVTCSALRHSYRDVLREADGVHDGRVLFVELDAPAPVLLERLNDRSGHFMPASLLDSQLDTLEPLTGDENGLTLDATVDPETLVAEVLAAAGLPPAVPGTGVSGDLTGGVPA</sequence>
<evidence type="ECO:0000256" key="7">
    <source>
        <dbReference type="ARBA" id="ARBA00022840"/>
    </source>
</evidence>
<accession>A0A2Z3YQW8</accession>
<reference evidence="12" key="1">
    <citation type="submission" date="2017-11" db="EMBL/GenBank/DDBJ databases">
        <title>Otitis media/interna in a cat caused by the recently described species Corynebacterium provencense.</title>
        <authorList>
            <person name="Kittl S."/>
            <person name="Brodard I."/>
            <person name="Rychener L."/>
            <person name="Jores J."/>
            <person name="Roosje P."/>
            <person name="Gobeli Brawand S."/>
        </authorList>
    </citation>
    <scope>NUCLEOTIDE SEQUENCE [LARGE SCALE GENOMIC DNA]</scope>
    <source>
        <strain evidence="12">17KM38</strain>
    </source>
</reference>
<dbReference type="GO" id="GO:0005524">
    <property type="term" value="F:ATP binding"/>
    <property type="evidence" value="ECO:0007669"/>
    <property type="project" value="UniProtKB-KW"/>
</dbReference>
<protein>
    <recommendedName>
        <fullName evidence="3 10">Gluconokinase</fullName>
        <ecNumber evidence="3 10">2.7.1.12</ecNumber>
    </recommendedName>
</protein>
<evidence type="ECO:0000256" key="2">
    <source>
        <dbReference type="ARBA" id="ARBA00008420"/>
    </source>
</evidence>
<evidence type="ECO:0000256" key="4">
    <source>
        <dbReference type="ARBA" id="ARBA00022679"/>
    </source>
</evidence>
<name>A0A2Z3YQW8_9CORY</name>
<dbReference type="SUPFAM" id="SSF52540">
    <property type="entry name" value="P-loop containing nucleoside triphosphate hydrolases"/>
    <property type="match status" value="1"/>
</dbReference>
<evidence type="ECO:0000256" key="8">
    <source>
        <dbReference type="ARBA" id="ARBA00023064"/>
    </source>
</evidence>
<dbReference type="STRING" id="1737425.GCA_900049755_01110"/>
<keyword evidence="8" id="KW-0311">Gluconate utilization</keyword>
<evidence type="ECO:0000313" key="11">
    <source>
        <dbReference type="EMBL" id="AWT27362.1"/>
    </source>
</evidence>
<dbReference type="NCBIfam" id="TIGR01313">
    <property type="entry name" value="therm_gnt_kin"/>
    <property type="match status" value="1"/>
</dbReference>
<comment type="similarity">
    <text evidence="2 10">Belongs to the gluconokinase GntK/GntV family.</text>
</comment>
<evidence type="ECO:0000256" key="9">
    <source>
        <dbReference type="ARBA" id="ARBA00048090"/>
    </source>
</evidence>
<dbReference type="InterPro" id="IPR006001">
    <property type="entry name" value="Therm_gnt_kin"/>
</dbReference>
<dbReference type="GO" id="GO:0005737">
    <property type="term" value="C:cytoplasm"/>
    <property type="evidence" value="ECO:0007669"/>
    <property type="project" value="TreeGrafter"/>
</dbReference>
<dbReference type="FunFam" id="3.40.50.300:FF:000522">
    <property type="entry name" value="Gluconokinase"/>
    <property type="match status" value="1"/>
</dbReference>
<evidence type="ECO:0000256" key="6">
    <source>
        <dbReference type="ARBA" id="ARBA00022777"/>
    </source>
</evidence>
<keyword evidence="12" id="KW-1185">Reference proteome</keyword>
<dbReference type="Gene3D" id="3.40.50.300">
    <property type="entry name" value="P-loop containing nucleotide triphosphate hydrolases"/>
    <property type="match status" value="1"/>
</dbReference>
<dbReference type="EMBL" id="CP024988">
    <property type="protein sequence ID" value="AWT27362.1"/>
    <property type="molecule type" value="Genomic_DNA"/>
</dbReference>
<gene>
    <name evidence="11" type="ORF">Csp1_26190</name>
</gene>
<organism evidence="11 12">
    <name type="scientific">Corynebacterium provencense</name>
    <dbReference type="NCBI Taxonomy" id="1737425"/>
    <lineage>
        <taxon>Bacteria</taxon>
        <taxon>Bacillati</taxon>
        <taxon>Actinomycetota</taxon>
        <taxon>Actinomycetes</taxon>
        <taxon>Mycobacteriales</taxon>
        <taxon>Corynebacteriaceae</taxon>
        <taxon>Corynebacterium</taxon>
    </lineage>
</organism>